<proteinExistence type="predicted"/>
<dbReference type="Gene3D" id="2.170.270.10">
    <property type="entry name" value="SET domain"/>
    <property type="match status" value="1"/>
</dbReference>
<dbReference type="InterPro" id="IPR050869">
    <property type="entry name" value="H3K4_H4K5_MeTrfase"/>
</dbReference>
<organism evidence="3">
    <name type="scientific">Chromera velia CCMP2878</name>
    <dbReference type="NCBI Taxonomy" id="1169474"/>
    <lineage>
        <taxon>Eukaryota</taxon>
        <taxon>Sar</taxon>
        <taxon>Alveolata</taxon>
        <taxon>Colpodellida</taxon>
        <taxon>Chromeraceae</taxon>
        <taxon>Chromera</taxon>
    </lineage>
</organism>
<accession>A0A0G4FU30</accession>
<feature type="domain" description="SET" evidence="2">
    <location>
        <begin position="57"/>
        <end position="434"/>
    </location>
</feature>
<dbReference type="AlphaFoldDB" id="A0A0G4FU30"/>
<evidence type="ECO:0000256" key="1">
    <source>
        <dbReference type="SAM" id="MobiDB-lite"/>
    </source>
</evidence>
<dbReference type="GO" id="GO:0005634">
    <property type="term" value="C:nucleus"/>
    <property type="evidence" value="ECO:0007669"/>
    <property type="project" value="TreeGrafter"/>
</dbReference>
<dbReference type="PROSITE" id="PS50280">
    <property type="entry name" value="SET"/>
    <property type="match status" value="1"/>
</dbReference>
<sequence>MSSRNRPTSIMASGLFPLDVFESGLEGGWHQGEARLLAEIAKKGAAPSNLFLQRAAEKARTFEIRKGEKGVGLFATKDLHPGQIILIRWPMAVVPVSESDEERSLFIQKFSPRQDTAAAAGGGEGGGVARPQKRPRLLPQEGGTGDEGDYVEDEEGGREEEEDEDREREQLETEDEEEGNEEEDEKDRDDDDEDEDDGEQEEDEEGDEGEDEEVDEDEEDEEEEDEEGEDEEEEDEEAFLERVDVARLCLSLVSKISRRRALFPELSDAPFFEVLPSLQLLQPREETHTNPHSPPELPGEWSSHSPSLDALLETQLERAGAKSAEERRRFLWVVALNAMGTYPDGPEQLSYAHRARSGEGGTGSPGGEGVGLFDLPSFFNHSCEPNVNRYFLSLRRELPDPVGTSAADGPREPLAVFVASRPVRGGDELCISYAESEALCEDRRSRAEALQEGARGFSCICPACAREARESEGKPFPPTSYEALPEEIREALSLPSPPEDRIDLIEKLLAEADAAGTGEQKPGSAKRARAGSLKPLRVLASADHLELLQTRAELRGSLVERLAKRERKEDEDETPARLWAPREDREGGEGFDRGKLHAVALQCLEDWKACIAFVEGGKRGARKGPGFPPNDECLVVFRIQAARAAAAAFTSTANLGSAWRKEAKGGKGGLLGQCREHLRIARCVHQAAFGGGSTWFSFRYREEVARSASSMGKEGRDAFKCAFTEVINLANSKLKSTRYMMDQKYRDDS</sequence>
<feature type="region of interest" description="Disordered" evidence="1">
    <location>
        <begin position="284"/>
        <end position="305"/>
    </location>
</feature>
<feature type="region of interest" description="Disordered" evidence="1">
    <location>
        <begin position="116"/>
        <end position="240"/>
    </location>
</feature>
<dbReference type="CDD" id="cd20071">
    <property type="entry name" value="SET_SMYD"/>
    <property type="match status" value="1"/>
</dbReference>
<dbReference type="VEuPathDB" id="CryptoDB:Cvel_18584"/>
<feature type="compositionally biased region" description="Acidic residues" evidence="1">
    <location>
        <begin position="144"/>
        <end position="238"/>
    </location>
</feature>
<dbReference type="EMBL" id="CDMZ01000607">
    <property type="protein sequence ID" value="CEM17801.1"/>
    <property type="molecule type" value="Genomic_DNA"/>
</dbReference>
<reference evidence="3" key="1">
    <citation type="submission" date="2014-11" db="EMBL/GenBank/DDBJ databases">
        <authorList>
            <person name="Otto D Thomas"/>
            <person name="Naeem Raeece"/>
        </authorList>
    </citation>
    <scope>NUCLEOTIDE SEQUENCE</scope>
</reference>
<evidence type="ECO:0000259" key="2">
    <source>
        <dbReference type="PROSITE" id="PS50280"/>
    </source>
</evidence>
<dbReference type="InterPro" id="IPR001214">
    <property type="entry name" value="SET_dom"/>
</dbReference>
<name>A0A0G4FU30_9ALVE</name>
<dbReference type="PANTHER" id="PTHR12197:SF251">
    <property type="entry name" value="EG:BACR7C10.4 PROTEIN"/>
    <property type="match status" value="1"/>
</dbReference>
<gene>
    <name evidence="3" type="ORF">Cvel_18584</name>
</gene>
<evidence type="ECO:0000313" key="3">
    <source>
        <dbReference type="EMBL" id="CEM17801.1"/>
    </source>
</evidence>
<dbReference type="InterPro" id="IPR046341">
    <property type="entry name" value="SET_dom_sf"/>
</dbReference>
<dbReference type="Pfam" id="PF00856">
    <property type="entry name" value="SET"/>
    <property type="match status" value="1"/>
</dbReference>
<protein>
    <recommendedName>
        <fullName evidence="2">SET domain-containing protein</fullName>
    </recommendedName>
</protein>
<dbReference type="PANTHER" id="PTHR12197">
    <property type="entry name" value="HISTONE-LYSINE N-METHYLTRANSFERASE SMYD"/>
    <property type="match status" value="1"/>
</dbReference>
<dbReference type="SUPFAM" id="SSF82199">
    <property type="entry name" value="SET domain"/>
    <property type="match status" value="1"/>
</dbReference>
<dbReference type="SMART" id="SM00317">
    <property type="entry name" value="SET"/>
    <property type="match status" value="1"/>
</dbReference>